<sequence>MANHSIKLKMAMKFGIPTGKIIDTVMENEKKLCEDLNTTRLIDNANCHESFIAECSKAYFRNIHKQVLELNDPEKMMKAEEHLVNGPHFSCHAGVCKVHCKATLIYQAANLHLNGISDIMATIDTKYVTNPISYDEKVLSDSL</sequence>
<dbReference type="OrthoDB" id="2639558at2759"/>
<organism evidence="1 2">
    <name type="scientific">Paxillus rubicundulus Ve08.2h10</name>
    <dbReference type="NCBI Taxonomy" id="930991"/>
    <lineage>
        <taxon>Eukaryota</taxon>
        <taxon>Fungi</taxon>
        <taxon>Dikarya</taxon>
        <taxon>Basidiomycota</taxon>
        <taxon>Agaricomycotina</taxon>
        <taxon>Agaricomycetes</taxon>
        <taxon>Agaricomycetidae</taxon>
        <taxon>Boletales</taxon>
        <taxon>Paxilineae</taxon>
        <taxon>Paxillaceae</taxon>
        <taxon>Paxillus</taxon>
    </lineage>
</organism>
<name>A0A0D0DWL1_9AGAM</name>
<evidence type="ECO:0000313" key="2">
    <source>
        <dbReference type="Proteomes" id="UP000054538"/>
    </source>
</evidence>
<keyword evidence="2" id="KW-1185">Reference proteome</keyword>
<dbReference type="InParanoid" id="A0A0D0DWL1"/>
<gene>
    <name evidence="1" type="ORF">PAXRUDRAFT_25968</name>
</gene>
<dbReference type="HOGENOM" id="CLU_1806819_0_0_1"/>
<accession>A0A0D0DWL1</accession>
<dbReference type="EMBL" id="KN825116">
    <property type="protein sequence ID" value="KIK94316.1"/>
    <property type="molecule type" value="Genomic_DNA"/>
</dbReference>
<protein>
    <submittedName>
        <fullName evidence="1">Uncharacterized protein</fullName>
    </submittedName>
</protein>
<dbReference type="Proteomes" id="UP000054538">
    <property type="component" value="Unassembled WGS sequence"/>
</dbReference>
<reference evidence="1 2" key="1">
    <citation type="submission" date="2014-04" db="EMBL/GenBank/DDBJ databases">
        <authorList>
            <consortium name="DOE Joint Genome Institute"/>
            <person name="Kuo A."/>
            <person name="Kohler A."/>
            <person name="Jargeat P."/>
            <person name="Nagy L.G."/>
            <person name="Floudas D."/>
            <person name="Copeland A."/>
            <person name="Barry K.W."/>
            <person name="Cichocki N."/>
            <person name="Veneault-Fourrey C."/>
            <person name="LaButti K."/>
            <person name="Lindquist E.A."/>
            <person name="Lipzen A."/>
            <person name="Lundell T."/>
            <person name="Morin E."/>
            <person name="Murat C."/>
            <person name="Sun H."/>
            <person name="Tunlid A."/>
            <person name="Henrissat B."/>
            <person name="Grigoriev I.V."/>
            <person name="Hibbett D.S."/>
            <person name="Martin F."/>
            <person name="Nordberg H.P."/>
            <person name="Cantor M.N."/>
            <person name="Hua S.X."/>
        </authorList>
    </citation>
    <scope>NUCLEOTIDE SEQUENCE [LARGE SCALE GENOMIC DNA]</scope>
    <source>
        <strain evidence="1 2">Ve08.2h10</strain>
    </source>
</reference>
<proteinExistence type="predicted"/>
<dbReference type="AlphaFoldDB" id="A0A0D0DWL1"/>
<evidence type="ECO:0000313" key="1">
    <source>
        <dbReference type="EMBL" id="KIK94316.1"/>
    </source>
</evidence>
<reference evidence="2" key="2">
    <citation type="submission" date="2015-01" db="EMBL/GenBank/DDBJ databases">
        <title>Evolutionary Origins and Diversification of the Mycorrhizal Mutualists.</title>
        <authorList>
            <consortium name="DOE Joint Genome Institute"/>
            <consortium name="Mycorrhizal Genomics Consortium"/>
            <person name="Kohler A."/>
            <person name="Kuo A."/>
            <person name="Nagy L.G."/>
            <person name="Floudas D."/>
            <person name="Copeland A."/>
            <person name="Barry K.W."/>
            <person name="Cichocki N."/>
            <person name="Veneault-Fourrey C."/>
            <person name="LaButti K."/>
            <person name="Lindquist E.A."/>
            <person name="Lipzen A."/>
            <person name="Lundell T."/>
            <person name="Morin E."/>
            <person name="Murat C."/>
            <person name="Riley R."/>
            <person name="Ohm R."/>
            <person name="Sun H."/>
            <person name="Tunlid A."/>
            <person name="Henrissat B."/>
            <person name="Grigoriev I.V."/>
            <person name="Hibbett D.S."/>
            <person name="Martin F."/>
        </authorList>
    </citation>
    <scope>NUCLEOTIDE SEQUENCE [LARGE SCALE GENOMIC DNA]</scope>
    <source>
        <strain evidence="2">Ve08.2h10</strain>
    </source>
</reference>